<dbReference type="GO" id="GO:0042273">
    <property type="term" value="P:ribosomal large subunit biogenesis"/>
    <property type="evidence" value="ECO:0007669"/>
    <property type="project" value="TreeGrafter"/>
</dbReference>
<evidence type="ECO:0000256" key="3">
    <source>
        <dbReference type="ARBA" id="ARBA00022517"/>
    </source>
</evidence>
<keyword evidence="8" id="KW-1185">Reference proteome</keyword>
<feature type="compositionally biased region" description="Basic residues" evidence="6">
    <location>
        <begin position="304"/>
        <end position="314"/>
    </location>
</feature>
<dbReference type="EMBL" id="OV725077">
    <property type="protein sequence ID" value="CAH1391054.1"/>
    <property type="molecule type" value="Genomic_DNA"/>
</dbReference>
<dbReference type="OrthoDB" id="28455at2759"/>
<dbReference type="Proteomes" id="UP001152798">
    <property type="component" value="Chromosome 1"/>
</dbReference>
<accession>A0A9P0E9U8</accession>
<evidence type="ECO:0000256" key="1">
    <source>
        <dbReference type="ARBA" id="ARBA00004123"/>
    </source>
</evidence>
<feature type="compositionally biased region" description="Basic and acidic residues" evidence="6">
    <location>
        <begin position="285"/>
        <end position="303"/>
    </location>
</feature>
<protein>
    <recommendedName>
        <fullName evidence="5">Ribosome biogenesis regulatory protein</fullName>
    </recommendedName>
</protein>
<dbReference type="PANTHER" id="PTHR17602">
    <property type="entry name" value="RIBOSOME BIOGENESIS REGULATORY PROTEIN"/>
    <property type="match status" value="1"/>
</dbReference>
<comment type="similarity">
    <text evidence="2 5">Belongs to the RRS1 family.</text>
</comment>
<proteinExistence type="inferred from homology"/>
<keyword evidence="4 5" id="KW-0539">Nucleus</keyword>
<dbReference type="Pfam" id="PF04939">
    <property type="entry name" value="RRS1"/>
    <property type="match status" value="1"/>
</dbReference>
<organism evidence="7 8">
    <name type="scientific">Nezara viridula</name>
    <name type="common">Southern green stink bug</name>
    <name type="synonym">Cimex viridulus</name>
    <dbReference type="NCBI Taxonomy" id="85310"/>
    <lineage>
        <taxon>Eukaryota</taxon>
        <taxon>Metazoa</taxon>
        <taxon>Ecdysozoa</taxon>
        <taxon>Arthropoda</taxon>
        <taxon>Hexapoda</taxon>
        <taxon>Insecta</taxon>
        <taxon>Pterygota</taxon>
        <taxon>Neoptera</taxon>
        <taxon>Paraneoptera</taxon>
        <taxon>Hemiptera</taxon>
        <taxon>Heteroptera</taxon>
        <taxon>Panheteroptera</taxon>
        <taxon>Pentatomomorpha</taxon>
        <taxon>Pentatomoidea</taxon>
        <taxon>Pentatomidae</taxon>
        <taxon>Pentatominae</taxon>
        <taxon>Nezara</taxon>
    </lineage>
</organism>
<evidence type="ECO:0000313" key="8">
    <source>
        <dbReference type="Proteomes" id="UP001152798"/>
    </source>
</evidence>
<evidence type="ECO:0000256" key="5">
    <source>
        <dbReference type="RuleBase" id="RU364132"/>
    </source>
</evidence>
<evidence type="ECO:0000256" key="4">
    <source>
        <dbReference type="ARBA" id="ARBA00023242"/>
    </source>
</evidence>
<dbReference type="PANTHER" id="PTHR17602:SF4">
    <property type="entry name" value="RIBOSOME BIOGENESIS REGULATORY PROTEIN HOMOLOG"/>
    <property type="match status" value="1"/>
</dbReference>
<dbReference type="GO" id="GO:0005730">
    <property type="term" value="C:nucleolus"/>
    <property type="evidence" value="ECO:0007669"/>
    <property type="project" value="TreeGrafter"/>
</dbReference>
<dbReference type="AlphaFoldDB" id="A0A9P0E9U8"/>
<comment type="subcellular location">
    <subcellularLocation>
        <location evidence="1 5">Nucleus</location>
    </subcellularLocation>
</comment>
<reference evidence="7" key="1">
    <citation type="submission" date="2022-01" db="EMBL/GenBank/DDBJ databases">
        <authorList>
            <person name="King R."/>
        </authorList>
    </citation>
    <scope>NUCLEOTIDE SEQUENCE</scope>
</reference>
<sequence length="333" mass="38344">MAETDQKDINVIRFTDNACKSIQVDKLLDLYLDLGTLLAIDTNDLNNKELQSRKDQYLKSLARDNTQILLNSIWELPTEKVENNIVAKLPKSKFILPREKPAPKPKPLTKWQTFAKEKGIKTTKKSRVTWDEVLNKWVPRYGYKKTKAEKEKDWIIEVPGNVDPYTDMFEKKSTIKQEKVAKNEFQRLRNIAKAKKTKVPSMGLPPTPKMTARQLNTAAQVANISTASLGKFQPKLKKEKTLSKSSVLNLKKRKLPAPTKDEEYNRNLKLADSLINKKPKLNLEKAVNREIFDQETSISERKKGGGNKQRKRRNNQNSKAGREFKKTTGKKRR</sequence>
<gene>
    <name evidence="7" type="ORF">NEZAVI_LOCUS2142</name>
</gene>
<evidence type="ECO:0000313" key="7">
    <source>
        <dbReference type="EMBL" id="CAH1391054.1"/>
    </source>
</evidence>
<comment type="function">
    <text evidence="5">Involved in ribosomal large subunit assembly.</text>
</comment>
<name>A0A9P0E9U8_NEZVI</name>
<evidence type="ECO:0000256" key="6">
    <source>
        <dbReference type="SAM" id="MobiDB-lite"/>
    </source>
</evidence>
<dbReference type="GO" id="GO:0030687">
    <property type="term" value="C:preribosome, large subunit precursor"/>
    <property type="evidence" value="ECO:0007669"/>
    <property type="project" value="TreeGrafter"/>
</dbReference>
<evidence type="ECO:0000256" key="2">
    <source>
        <dbReference type="ARBA" id="ARBA00010077"/>
    </source>
</evidence>
<dbReference type="InterPro" id="IPR007023">
    <property type="entry name" value="Ribosom_reg"/>
</dbReference>
<feature type="region of interest" description="Disordered" evidence="6">
    <location>
        <begin position="285"/>
        <end position="333"/>
    </location>
</feature>
<keyword evidence="3 5" id="KW-0690">Ribosome biogenesis</keyword>
<dbReference type="GO" id="GO:0000447">
    <property type="term" value="P:endonucleolytic cleavage in ITS1 to separate SSU-rRNA from 5.8S rRNA and LSU-rRNA from tricistronic rRNA transcript (SSU-rRNA, 5.8S rRNA, LSU-rRNA)"/>
    <property type="evidence" value="ECO:0007669"/>
    <property type="project" value="TreeGrafter"/>
</dbReference>